<evidence type="ECO:0000256" key="3">
    <source>
        <dbReference type="ARBA" id="ARBA00005959"/>
    </source>
</evidence>
<evidence type="ECO:0000256" key="9">
    <source>
        <dbReference type="SAM" id="MobiDB-lite"/>
    </source>
</evidence>
<dbReference type="Gene3D" id="3.40.50.720">
    <property type="entry name" value="NAD(P)-binding Rossmann-like Domain"/>
    <property type="match status" value="1"/>
</dbReference>
<evidence type="ECO:0000259" key="10">
    <source>
        <dbReference type="Pfam" id="PF01370"/>
    </source>
</evidence>
<comment type="function">
    <text evidence="1">Catalyzes the two-step NADP-dependent conversion of GDP-4-dehydro-6-deoxy-D-mannose to GDP-fucose, involving an epimerase and a reductase reaction.</text>
</comment>
<dbReference type="EC" id="1.1.1.271" evidence="4"/>
<keyword evidence="6" id="KW-0560">Oxidoreductase</keyword>
<evidence type="ECO:0000256" key="6">
    <source>
        <dbReference type="ARBA" id="ARBA00023002"/>
    </source>
</evidence>
<keyword evidence="7" id="KW-0413">Isomerase</keyword>
<keyword evidence="5" id="KW-0521">NADP</keyword>
<evidence type="ECO:0000256" key="8">
    <source>
        <dbReference type="ARBA" id="ARBA00032995"/>
    </source>
</evidence>
<dbReference type="Proteomes" id="UP001652640">
    <property type="component" value="Unplaced"/>
</dbReference>
<dbReference type="Gene3D" id="3.90.25.10">
    <property type="entry name" value="UDP-galactose 4-epimerase, domain 1"/>
    <property type="match status" value="1"/>
</dbReference>
<accession>A0ABM4HY78</accession>
<dbReference type="RefSeq" id="XP_070320523.1">
    <property type="nucleotide sequence ID" value="XM_070464422.1"/>
</dbReference>
<comment type="similarity">
    <text evidence="3">Belongs to the NAD(P)-dependent epimerase/dehydratase family. Fucose synthase subfamily.</text>
</comment>
<dbReference type="PANTHER" id="PTHR43238:SF1">
    <property type="entry name" value="GDP-L-FUCOSE SYNTHASE"/>
    <property type="match status" value="1"/>
</dbReference>
<feature type="domain" description="NAD-dependent epimerase/dehydratase" evidence="10">
    <location>
        <begin position="10"/>
        <end position="220"/>
    </location>
</feature>
<dbReference type="SUPFAM" id="SSF51735">
    <property type="entry name" value="NAD(P)-binding Rossmann-fold domains"/>
    <property type="match status" value="1"/>
</dbReference>
<evidence type="ECO:0000313" key="11">
    <source>
        <dbReference type="Proteomes" id="UP001652640"/>
    </source>
</evidence>
<proteinExistence type="inferred from homology"/>
<dbReference type="InterPro" id="IPR036291">
    <property type="entry name" value="NAD(P)-bd_dom_sf"/>
</dbReference>
<organism evidence="11 12">
    <name type="scientific">Odocoileus virginianus</name>
    <name type="common">White-tailed deer</name>
    <dbReference type="NCBI Taxonomy" id="9874"/>
    <lineage>
        <taxon>Eukaryota</taxon>
        <taxon>Metazoa</taxon>
        <taxon>Chordata</taxon>
        <taxon>Craniata</taxon>
        <taxon>Vertebrata</taxon>
        <taxon>Euteleostomi</taxon>
        <taxon>Mammalia</taxon>
        <taxon>Eutheria</taxon>
        <taxon>Laurasiatheria</taxon>
        <taxon>Artiodactyla</taxon>
        <taxon>Ruminantia</taxon>
        <taxon>Pecora</taxon>
        <taxon>Cervidae</taxon>
        <taxon>Odocoileinae</taxon>
        <taxon>Odocoileus</taxon>
    </lineage>
</organism>
<protein>
    <recommendedName>
        <fullName evidence="4">GDP-L-fucose synthase</fullName>
        <ecNumber evidence="4">1.1.1.271</ecNumber>
    </recommendedName>
    <alternativeName>
        <fullName evidence="8">GDP-4-keto-6-deoxy-D-mannose-3,5-epimerase-4-reductase</fullName>
    </alternativeName>
</protein>
<evidence type="ECO:0000256" key="1">
    <source>
        <dbReference type="ARBA" id="ARBA00002870"/>
    </source>
</evidence>
<dbReference type="CDD" id="cd05239">
    <property type="entry name" value="GDP_FS_SDR_e"/>
    <property type="match status" value="1"/>
</dbReference>
<evidence type="ECO:0000313" key="12">
    <source>
        <dbReference type="RefSeq" id="XP_070320523.1"/>
    </source>
</evidence>
<feature type="region of interest" description="Disordered" evidence="9">
    <location>
        <begin position="259"/>
        <end position="286"/>
    </location>
</feature>
<gene>
    <name evidence="12" type="primary">GFUS</name>
</gene>
<comment type="pathway">
    <text evidence="2">Nucleotide-sugar biosynthesis; GDP-L-fucose biosynthesis via de novo pathway; GDP-L-fucose from GDP-alpha-D-mannose: step 2/2.</text>
</comment>
<dbReference type="Pfam" id="PF01370">
    <property type="entry name" value="Epimerase"/>
    <property type="match status" value="1"/>
</dbReference>
<dbReference type="PANTHER" id="PTHR43238">
    <property type="entry name" value="GDP-L-FUCOSE SYNTHASE"/>
    <property type="match status" value="1"/>
</dbReference>
<dbReference type="GeneID" id="110129596"/>
<evidence type="ECO:0000256" key="4">
    <source>
        <dbReference type="ARBA" id="ARBA00012371"/>
    </source>
</evidence>
<dbReference type="InterPro" id="IPR001509">
    <property type="entry name" value="Epimerase_deHydtase"/>
</dbReference>
<dbReference type="InterPro" id="IPR028614">
    <property type="entry name" value="GDP_fucose/colitose_synth"/>
</dbReference>
<reference evidence="12" key="1">
    <citation type="submission" date="2025-08" db="UniProtKB">
        <authorList>
            <consortium name="RefSeq"/>
        </authorList>
    </citation>
    <scope>IDENTIFICATION</scope>
    <source>
        <tissue evidence="12">Tongue muscle</tissue>
    </source>
</reference>
<name>A0ABM4HY78_ODOVR</name>
<keyword evidence="11" id="KW-1185">Reference proteome</keyword>
<evidence type="ECO:0000256" key="7">
    <source>
        <dbReference type="ARBA" id="ARBA00023235"/>
    </source>
</evidence>
<sequence>MSDPRGTRRILVTGGSGLVGRAIQKVVEDGARLPGEDWVFVSSKDADLTDAAQTRALFEQVQPTHVVHLAAMVGGLFRNIKYNLDFWRKNIHINDNVLHSAFEVGVRKVVSCLSTCIFPDKTTYPIDETMIHNGPPHSSNFGYSYAKRMIDVQNRAYFQQHGCTFTAVIPTNVFGPHDNFSIEDGHVLPGLIHKVHLAKSSGSALTVWGTGRPRRQFIYSLWVRRMRCPSRRQRRPWWRPWTSMGRSLLIQPSQMGSLRRQPVMPSCGPTCPISSSHPSSREDSLH</sequence>
<evidence type="ECO:0000256" key="2">
    <source>
        <dbReference type="ARBA" id="ARBA00004883"/>
    </source>
</evidence>
<evidence type="ECO:0000256" key="5">
    <source>
        <dbReference type="ARBA" id="ARBA00022857"/>
    </source>
</evidence>